<dbReference type="GO" id="GO:0006189">
    <property type="term" value="P:'de novo' IMP biosynthetic process"/>
    <property type="evidence" value="ECO:0007669"/>
    <property type="project" value="TreeGrafter"/>
</dbReference>
<dbReference type="InterPro" id="IPR002376">
    <property type="entry name" value="Formyl_transf_N"/>
</dbReference>
<comment type="caution">
    <text evidence="7">The sequence shown here is derived from an EMBL/GenBank/DDBJ whole genome shotgun (WGS) entry which is preliminary data.</text>
</comment>
<evidence type="ECO:0000256" key="2">
    <source>
        <dbReference type="ARBA" id="ARBA00012254"/>
    </source>
</evidence>
<keyword evidence="8" id="KW-1185">Reference proteome</keyword>
<dbReference type="SUPFAM" id="SSF53328">
    <property type="entry name" value="Formyltransferase"/>
    <property type="match status" value="1"/>
</dbReference>
<comment type="pathway">
    <text evidence="1">Purine metabolism; IMP biosynthesis via de novo pathway; N(2)-formyl-N(1)-(5-phospho-D-ribosyl)glycinamide from N(1)-(5-phospho-D-ribosyl)glycinamide (10-formyl THF route): step 1/1.</text>
</comment>
<sequence>MATEKTTDTPRRIAVLISGSGQTLATPRVSHTHRSSSSSPIARLRTPYGLTRATTANPPIPTVLRLPPFLRDNRGATRVDYDLVVAREVLKVRPDVLVLAGWMHIVSETFLEVMRGVGMISPSPSRAPEFDGTNAIERGFKAFQRGEVDRLGVMAHRVIAEMDRGAPIIVREIEVHKGEDFTVASSLVGRRLILYYLPAPLNYSYGYYQRELQWRSVVTTRPRRELVTACGPQVRLGWIPTNMVRGGDEVEVPMQWDSGLQPRRGNSPRNTTLRPRAKTCPRFLCLLKAGGRYTETSDGTMATSAMDKGSAISDAGVQLGEADAVEQGEEEREKIVDRRFSVNVRLNGIEVLFLTRGRIVRGRDELMHAFKSCWSVTRPESVINGTGEEGMPLSSSFTEVIIWSVEEWGQAVPFCAKEANAEYHLWILGSSQKDMMVTGRGSRSNFRNNAATDASVSLRYSISRGTL</sequence>
<evidence type="ECO:0000256" key="4">
    <source>
        <dbReference type="ARBA" id="ARBA00022755"/>
    </source>
</evidence>
<dbReference type="EMBL" id="WHUW01000007">
    <property type="protein sequence ID" value="KAF8443991.1"/>
    <property type="molecule type" value="Genomic_DNA"/>
</dbReference>
<accession>A0AAD4BZH0</accession>
<evidence type="ECO:0000313" key="8">
    <source>
        <dbReference type="Proteomes" id="UP001194468"/>
    </source>
</evidence>
<dbReference type="GO" id="GO:0005737">
    <property type="term" value="C:cytoplasm"/>
    <property type="evidence" value="ECO:0007669"/>
    <property type="project" value="TreeGrafter"/>
</dbReference>
<evidence type="ECO:0000256" key="1">
    <source>
        <dbReference type="ARBA" id="ARBA00005054"/>
    </source>
</evidence>
<organism evidence="7 8">
    <name type="scientific">Boletus edulis BED1</name>
    <dbReference type="NCBI Taxonomy" id="1328754"/>
    <lineage>
        <taxon>Eukaryota</taxon>
        <taxon>Fungi</taxon>
        <taxon>Dikarya</taxon>
        <taxon>Basidiomycota</taxon>
        <taxon>Agaricomycotina</taxon>
        <taxon>Agaricomycetes</taxon>
        <taxon>Agaricomycetidae</taxon>
        <taxon>Boletales</taxon>
        <taxon>Boletineae</taxon>
        <taxon>Boletaceae</taxon>
        <taxon>Boletoideae</taxon>
        <taxon>Boletus</taxon>
    </lineage>
</organism>
<gene>
    <name evidence="7" type="ORF">L210DRAFT_3502661</name>
</gene>
<dbReference type="AlphaFoldDB" id="A0AAD4BZH0"/>
<dbReference type="Pfam" id="PF00551">
    <property type="entry name" value="Formyl_trans_N"/>
    <property type="match status" value="1"/>
</dbReference>
<evidence type="ECO:0000259" key="6">
    <source>
        <dbReference type="Pfam" id="PF00551"/>
    </source>
</evidence>
<evidence type="ECO:0000256" key="5">
    <source>
        <dbReference type="SAM" id="MobiDB-lite"/>
    </source>
</evidence>
<proteinExistence type="predicted"/>
<dbReference type="Proteomes" id="UP001194468">
    <property type="component" value="Unassembled WGS sequence"/>
</dbReference>
<protein>
    <recommendedName>
        <fullName evidence="2">phosphoribosylglycinamide formyltransferase 1</fullName>
        <ecNumber evidence="2">2.1.2.2</ecNumber>
    </recommendedName>
</protein>
<dbReference type="PANTHER" id="PTHR43369">
    <property type="entry name" value="PHOSPHORIBOSYLGLYCINAMIDE FORMYLTRANSFERASE"/>
    <property type="match status" value="1"/>
</dbReference>
<evidence type="ECO:0000313" key="7">
    <source>
        <dbReference type="EMBL" id="KAF8443991.1"/>
    </source>
</evidence>
<dbReference type="Gene3D" id="3.40.50.170">
    <property type="entry name" value="Formyl transferase, N-terminal domain"/>
    <property type="match status" value="1"/>
</dbReference>
<dbReference type="InterPro" id="IPR036477">
    <property type="entry name" value="Formyl_transf_N_sf"/>
</dbReference>
<feature type="domain" description="Formyl transferase N-terminal" evidence="6">
    <location>
        <begin position="12"/>
        <end position="180"/>
    </location>
</feature>
<dbReference type="GO" id="GO:0004644">
    <property type="term" value="F:phosphoribosylglycinamide formyltransferase activity"/>
    <property type="evidence" value="ECO:0007669"/>
    <property type="project" value="UniProtKB-EC"/>
</dbReference>
<reference evidence="7" key="2">
    <citation type="journal article" date="2020" name="Nat. Commun.">
        <title>Large-scale genome sequencing of mycorrhizal fungi provides insights into the early evolution of symbiotic traits.</title>
        <authorList>
            <person name="Miyauchi S."/>
            <person name="Kiss E."/>
            <person name="Kuo A."/>
            <person name="Drula E."/>
            <person name="Kohler A."/>
            <person name="Sanchez-Garcia M."/>
            <person name="Morin E."/>
            <person name="Andreopoulos B."/>
            <person name="Barry K.W."/>
            <person name="Bonito G."/>
            <person name="Buee M."/>
            <person name="Carver A."/>
            <person name="Chen C."/>
            <person name="Cichocki N."/>
            <person name="Clum A."/>
            <person name="Culley D."/>
            <person name="Crous P.W."/>
            <person name="Fauchery L."/>
            <person name="Girlanda M."/>
            <person name="Hayes R.D."/>
            <person name="Keri Z."/>
            <person name="LaButti K."/>
            <person name="Lipzen A."/>
            <person name="Lombard V."/>
            <person name="Magnuson J."/>
            <person name="Maillard F."/>
            <person name="Murat C."/>
            <person name="Nolan M."/>
            <person name="Ohm R.A."/>
            <person name="Pangilinan J."/>
            <person name="Pereira M.F."/>
            <person name="Perotto S."/>
            <person name="Peter M."/>
            <person name="Pfister S."/>
            <person name="Riley R."/>
            <person name="Sitrit Y."/>
            <person name="Stielow J.B."/>
            <person name="Szollosi G."/>
            <person name="Zifcakova L."/>
            <person name="Stursova M."/>
            <person name="Spatafora J.W."/>
            <person name="Tedersoo L."/>
            <person name="Vaario L.M."/>
            <person name="Yamada A."/>
            <person name="Yan M."/>
            <person name="Wang P."/>
            <person name="Xu J."/>
            <person name="Bruns T."/>
            <person name="Baldrian P."/>
            <person name="Vilgalys R."/>
            <person name="Dunand C."/>
            <person name="Henrissat B."/>
            <person name="Grigoriev I.V."/>
            <person name="Hibbett D."/>
            <person name="Nagy L.G."/>
            <person name="Martin F.M."/>
        </authorList>
    </citation>
    <scope>NUCLEOTIDE SEQUENCE</scope>
    <source>
        <strain evidence="7">BED1</strain>
    </source>
</reference>
<feature type="region of interest" description="Disordered" evidence="5">
    <location>
        <begin position="255"/>
        <end position="274"/>
    </location>
</feature>
<keyword evidence="4" id="KW-0658">Purine biosynthesis</keyword>
<dbReference type="PANTHER" id="PTHR43369:SF2">
    <property type="entry name" value="PHOSPHORIBOSYLGLYCINAMIDE FORMYLTRANSFERASE"/>
    <property type="match status" value="1"/>
</dbReference>
<dbReference type="EC" id="2.1.2.2" evidence="2"/>
<keyword evidence="3 7" id="KW-0808">Transferase</keyword>
<name>A0AAD4BZH0_BOLED</name>
<evidence type="ECO:0000256" key="3">
    <source>
        <dbReference type="ARBA" id="ARBA00022679"/>
    </source>
</evidence>
<reference evidence="7" key="1">
    <citation type="submission" date="2019-10" db="EMBL/GenBank/DDBJ databases">
        <authorList>
            <consortium name="DOE Joint Genome Institute"/>
            <person name="Kuo A."/>
            <person name="Miyauchi S."/>
            <person name="Kiss E."/>
            <person name="Drula E."/>
            <person name="Kohler A."/>
            <person name="Sanchez-Garcia M."/>
            <person name="Andreopoulos B."/>
            <person name="Barry K.W."/>
            <person name="Bonito G."/>
            <person name="Buee M."/>
            <person name="Carver A."/>
            <person name="Chen C."/>
            <person name="Cichocki N."/>
            <person name="Clum A."/>
            <person name="Culley D."/>
            <person name="Crous P.W."/>
            <person name="Fauchery L."/>
            <person name="Girlanda M."/>
            <person name="Hayes R."/>
            <person name="Keri Z."/>
            <person name="LaButti K."/>
            <person name="Lipzen A."/>
            <person name="Lombard V."/>
            <person name="Magnuson J."/>
            <person name="Maillard F."/>
            <person name="Morin E."/>
            <person name="Murat C."/>
            <person name="Nolan M."/>
            <person name="Ohm R."/>
            <person name="Pangilinan J."/>
            <person name="Pereira M."/>
            <person name="Perotto S."/>
            <person name="Peter M."/>
            <person name="Riley R."/>
            <person name="Sitrit Y."/>
            <person name="Stielow B."/>
            <person name="Szollosi G."/>
            <person name="Zifcakova L."/>
            <person name="Stursova M."/>
            <person name="Spatafora J.W."/>
            <person name="Tedersoo L."/>
            <person name="Vaario L.-M."/>
            <person name="Yamada A."/>
            <person name="Yan M."/>
            <person name="Wang P."/>
            <person name="Xu J."/>
            <person name="Bruns T."/>
            <person name="Baldrian P."/>
            <person name="Vilgalys R."/>
            <person name="Henrissat B."/>
            <person name="Grigoriev I.V."/>
            <person name="Hibbett D."/>
            <person name="Nagy L.G."/>
            <person name="Martin F.M."/>
        </authorList>
    </citation>
    <scope>NUCLEOTIDE SEQUENCE</scope>
    <source>
        <strain evidence="7">BED1</strain>
    </source>
</reference>